<keyword evidence="1" id="KW-0732">Signal</keyword>
<accession>A0AAW2YY14</accession>
<dbReference type="GO" id="GO:0016740">
    <property type="term" value="F:transferase activity"/>
    <property type="evidence" value="ECO:0007669"/>
    <property type="project" value="UniProtKB-KW"/>
</dbReference>
<dbReference type="AlphaFoldDB" id="A0AAW2YY14"/>
<organism evidence="2 3">
    <name type="scientific">Acrasis kona</name>
    <dbReference type="NCBI Taxonomy" id="1008807"/>
    <lineage>
        <taxon>Eukaryota</taxon>
        <taxon>Discoba</taxon>
        <taxon>Heterolobosea</taxon>
        <taxon>Tetramitia</taxon>
        <taxon>Eutetramitia</taxon>
        <taxon>Acrasidae</taxon>
        <taxon>Acrasis</taxon>
    </lineage>
</organism>
<feature type="signal peptide" evidence="1">
    <location>
        <begin position="1"/>
        <end position="18"/>
    </location>
</feature>
<feature type="chain" id="PRO_5043430644" evidence="1">
    <location>
        <begin position="19"/>
        <end position="150"/>
    </location>
</feature>
<dbReference type="EMBL" id="JAOPGA020000844">
    <property type="protein sequence ID" value="KAL0482387.1"/>
    <property type="molecule type" value="Genomic_DNA"/>
</dbReference>
<sequence>MKLLTLLAVIVCVIFCTAEELRSIKASIRNEFKYPLNFVAAKLAAQPLRIKQDFAKVIPVSNDAVQFFDGQALTSEGLGGVVHYKTTEEEGWEVNVSIYLYNYPTGSSYKVEVKEGPPFIGGVNSVTNPAGDYNVNATNAIVEYYVHQQC</sequence>
<protein>
    <submittedName>
        <fullName evidence="2">Leucyl/phenylalanyl-tRNA-protein transferase</fullName>
    </submittedName>
</protein>
<gene>
    <name evidence="2" type="ORF">AKO1_013019</name>
</gene>
<evidence type="ECO:0000313" key="2">
    <source>
        <dbReference type="EMBL" id="KAL0482387.1"/>
    </source>
</evidence>
<evidence type="ECO:0000256" key="1">
    <source>
        <dbReference type="SAM" id="SignalP"/>
    </source>
</evidence>
<dbReference type="Proteomes" id="UP001431209">
    <property type="component" value="Unassembled WGS sequence"/>
</dbReference>
<name>A0AAW2YY14_9EUKA</name>
<keyword evidence="3" id="KW-1185">Reference proteome</keyword>
<keyword evidence="2" id="KW-0808">Transferase</keyword>
<evidence type="ECO:0000313" key="3">
    <source>
        <dbReference type="Proteomes" id="UP001431209"/>
    </source>
</evidence>
<proteinExistence type="predicted"/>
<reference evidence="2 3" key="1">
    <citation type="submission" date="2024-03" db="EMBL/GenBank/DDBJ databases">
        <title>The Acrasis kona genome and developmental transcriptomes reveal deep origins of eukaryotic multicellular pathways.</title>
        <authorList>
            <person name="Sheikh S."/>
            <person name="Fu C.-J."/>
            <person name="Brown M.W."/>
            <person name="Baldauf S.L."/>
        </authorList>
    </citation>
    <scope>NUCLEOTIDE SEQUENCE [LARGE SCALE GENOMIC DNA]</scope>
    <source>
        <strain evidence="2 3">ATCC MYA-3509</strain>
    </source>
</reference>
<comment type="caution">
    <text evidence="2">The sequence shown here is derived from an EMBL/GenBank/DDBJ whole genome shotgun (WGS) entry which is preliminary data.</text>
</comment>